<proteinExistence type="predicted"/>
<feature type="transmembrane region" description="Helical" evidence="2">
    <location>
        <begin position="71"/>
        <end position="90"/>
    </location>
</feature>
<comment type="caution">
    <text evidence="3">The sequence shown here is derived from an EMBL/GenBank/DDBJ whole genome shotgun (WGS) entry which is preliminary data.</text>
</comment>
<keyword evidence="2" id="KW-0472">Membrane</keyword>
<dbReference type="EMBL" id="JACOOZ010000001">
    <property type="protein sequence ID" value="MBC5666787.1"/>
    <property type="molecule type" value="Genomic_DNA"/>
</dbReference>
<evidence type="ECO:0000256" key="2">
    <source>
        <dbReference type="SAM" id="Phobius"/>
    </source>
</evidence>
<dbReference type="Pfam" id="PF09578">
    <property type="entry name" value="Spore_YabQ"/>
    <property type="match status" value="1"/>
</dbReference>
<evidence type="ECO:0000256" key="1">
    <source>
        <dbReference type="SAM" id="MobiDB-lite"/>
    </source>
</evidence>
<feature type="region of interest" description="Disordered" evidence="1">
    <location>
        <begin position="134"/>
        <end position="160"/>
    </location>
</feature>
<feature type="transmembrane region" description="Helical" evidence="2">
    <location>
        <begin position="12"/>
        <end position="32"/>
    </location>
</feature>
<dbReference type="Proteomes" id="UP000597877">
    <property type="component" value="Unassembled WGS sequence"/>
</dbReference>
<protein>
    <submittedName>
        <fullName evidence="3">Spore cortex biosynthesis protein YabQ</fullName>
    </submittedName>
</protein>
<keyword evidence="4" id="KW-1185">Reference proteome</keyword>
<dbReference type="RefSeq" id="WP_118589229.1">
    <property type="nucleotide sequence ID" value="NZ_JACOOZ010000001.1"/>
</dbReference>
<dbReference type="InterPro" id="IPR019074">
    <property type="entry name" value="YabQ"/>
</dbReference>
<accession>A0ABR7EZM0</accession>
<reference evidence="3 4" key="1">
    <citation type="submission" date="2020-08" db="EMBL/GenBank/DDBJ databases">
        <title>Genome public.</title>
        <authorList>
            <person name="Liu C."/>
            <person name="Sun Q."/>
        </authorList>
    </citation>
    <scope>NUCLEOTIDE SEQUENCE [LARGE SCALE GENOMIC DNA]</scope>
    <source>
        <strain evidence="3 4">BX4</strain>
    </source>
</reference>
<keyword evidence="2" id="KW-1133">Transmembrane helix</keyword>
<evidence type="ECO:0000313" key="3">
    <source>
        <dbReference type="EMBL" id="MBC5666787.1"/>
    </source>
</evidence>
<organism evidence="3 4">
    <name type="scientific">Eubacterium segne</name>
    <dbReference type="NCBI Taxonomy" id="2763045"/>
    <lineage>
        <taxon>Bacteria</taxon>
        <taxon>Bacillati</taxon>
        <taxon>Bacillota</taxon>
        <taxon>Clostridia</taxon>
        <taxon>Eubacteriales</taxon>
        <taxon>Eubacteriaceae</taxon>
        <taxon>Eubacterium</taxon>
    </lineage>
</organism>
<gene>
    <name evidence="3" type="ORF">H8S00_02105</name>
</gene>
<feature type="transmembrane region" description="Helical" evidence="2">
    <location>
        <begin position="44"/>
        <end position="65"/>
    </location>
</feature>
<name>A0ABR7EZM0_9FIRM</name>
<keyword evidence="2" id="KW-0812">Transmembrane</keyword>
<evidence type="ECO:0000313" key="4">
    <source>
        <dbReference type="Proteomes" id="UP000597877"/>
    </source>
</evidence>
<sequence>MSGQISEEAMLILMSIYGGIVLIICYDVVRILRRIFPAKLFRVIVEDAIYWTFASIFMFNIFLRYNYGKPRFFSVIMALGTMAVFEWIIGRKIIDALALRIKKLGRILAKPLKKLCKVVKLIFYKVIKNIRAKKEKKNAGRKRKKSHVKAKHHKAKKNKE</sequence>
<dbReference type="NCBIfam" id="TIGR02893">
    <property type="entry name" value="spore_yabQ"/>
    <property type="match status" value="1"/>
</dbReference>